<dbReference type="EMBL" id="JAVEPI010000001">
    <property type="protein sequence ID" value="KAK1444718.1"/>
    <property type="molecule type" value="Genomic_DNA"/>
</dbReference>
<reference evidence="1" key="1">
    <citation type="submission" date="2023-08" db="EMBL/GenBank/DDBJ databases">
        <title>Draft sequence of the Babesia gibsoni genome.</title>
        <authorList>
            <person name="Yamagishi J.Y."/>
            <person name="Xuan X.X."/>
        </authorList>
    </citation>
    <scope>NUCLEOTIDE SEQUENCE</scope>
    <source>
        <strain evidence="1">Azabu</strain>
    </source>
</reference>
<dbReference type="AlphaFoldDB" id="A0AAD8UVR9"/>
<name>A0AAD8UVR9_BABGI</name>
<accession>A0AAD8UVR9</accession>
<gene>
    <name evidence="1" type="ORF">BgAZ_106240</name>
</gene>
<dbReference type="Proteomes" id="UP001230268">
    <property type="component" value="Unassembled WGS sequence"/>
</dbReference>
<proteinExistence type="predicted"/>
<protein>
    <submittedName>
        <fullName evidence="1">Uncharacterized protein</fullName>
    </submittedName>
</protein>
<evidence type="ECO:0000313" key="2">
    <source>
        <dbReference type="Proteomes" id="UP001230268"/>
    </source>
</evidence>
<keyword evidence="2" id="KW-1185">Reference proteome</keyword>
<organism evidence="1 2">
    <name type="scientific">Babesia gibsoni</name>
    <dbReference type="NCBI Taxonomy" id="33632"/>
    <lineage>
        <taxon>Eukaryota</taxon>
        <taxon>Sar</taxon>
        <taxon>Alveolata</taxon>
        <taxon>Apicomplexa</taxon>
        <taxon>Aconoidasida</taxon>
        <taxon>Piroplasmida</taxon>
        <taxon>Babesiidae</taxon>
        <taxon>Babesia</taxon>
    </lineage>
</organism>
<comment type="caution">
    <text evidence="1">The sequence shown here is derived from an EMBL/GenBank/DDBJ whole genome shotgun (WGS) entry which is preliminary data.</text>
</comment>
<evidence type="ECO:0000313" key="1">
    <source>
        <dbReference type="EMBL" id="KAK1444718.1"/>
    </source>
</evidence>
<sequence>MDDRRIVFDAEIGDYVDSECCRPPSCMHSASCLSKNGNLHARQKYFTLPLSCIRNNCKIDKWSLVSDSSHLQLQCGASLQLVLHNMLKDGIITIHQYYEVLTCFKNAVNENIGKIKDMKFSHKRSPPVKLSAKIYNYKNEYDKWIFFLHSIHISVGRLIMISPTMKVNMTKTSK</sequence>